<dbReference type="Pfam" id="PF00071">
    <property type="entry name" value="Ras"/>
    <property type="match status" value="1"/>
</dbReference>
<dbReference type="NCBIfam" id="TIGR00231">
    <property type="entry name" value="small_GTP"/>
    <property type="match status" value="1"/>
</dbReference>
<dbReference type="AlphaFoldDB" id="A0A8H6Z4Q9"/>
<dbReference type="InterPro" id="IPR027417">
    <property type="entry name" value="P-loop_NTPase"/>
</dbReference>
<dbReference type="SUPFAM" id="SSF52540">
    <property type="entry name" value="P-loop containing nucleoside triphosphate hydrolases"/>
    <property type="match status" value="1"/>
</dbReference>
<dbReference type="Proteomes" id="UP000623467">
    <property type="component" value="Unassembled WGS sequence"/>
</dbReference>
<dbReference type="GO" id="GO:0003924">
    <property type="term" value="F:GTPase activity"/>
    <property type="evidence" value="ECO:0007669"/>
    <property type="project" value="InterPro"/>
</dbReference>
<evidence type="ECO:0000256" key="3">
    <source>
        <dbReference type="ARBA" id="ARBA00023134"/>
    </source>
</evidence>
<dbReference type="GO" id="GO:0005886">
    <property type="term" value="C:plasma membrane"/>
    <property type="evidence" value="ECO:0007669"/>
    <property type="project" value="UniProtKB-SubCell"/>
</dbReference>
<reference evidence="4" key="1">
    <citation type="submission" date="2020-05" db="EMBL/GenBank/DDBJ databases">
        <title>Mycena genomes resolve the evolution of fungal bioluminescence.</title>
        <authorList>
            <person name="Tsai I.J."/>
        </authorList>
    </citation>
    <scope>NUCLEOTIDE SEQUENCE</scope>
    <source>
        <strain evidence="4">160909Yilan</strain>
    </source>
</reference>
<dbReference type="PROSITE" id="PS51421">
    <property type="entry name" value="RAS"/>
    <property type="match status" value="1"/>
</dbReference>
<dbReference type="InterPro" id="IPR020849">
    <property type="entry name" value="Small_GTPase_Ras-type"/>
</dbReference>
<evidence type="ECO:0000256" key="2">
    <source>
        <dbReference type="ARBA" id="ARBA00022741"/>
    </source>
</evidence>
<organism evidence="4 5">
    <name type="scientific">Mycena sanguinolenta</name>
    <dbReference type="NCBI Taxonomy" id="230812"/>
    <lineage>
        <taxon>Eukaryota</taxon>
        <taxon>Fungi</taxon>
        <taxon>Dikarya</taxon>
        <taxon>Basidiomycota</taxon>
        <taxon>Agaricomycotina</taxon>
        <taxon>Agaricomycetes</taxon>
        <taxon>Agaricomycetidae</taxon>
        <taxon>Agaricales</taxon>
        <taxon>Marasmiineae</taxon>
        <taxon>Mycenaceae</taxon>
        <taxon>Mycena</taxon>
    </lineage>
</organism>
<dbReference type="OrthoDB" id="5976022at2759"/>
<keyword evidence="3" id="KW-0342">GTP-binding</keyword>
<dbReference type="PANTHER" id="PTHR24070">
    <property type="entry name" value="RAS, DI-RAS, AND RHEB FAMILY MEMBERS OF SMALL GTPASE SUPERFAMILY"/>
    <property type="match status" value="1"/>
</dbReference>
<dbReference type="SMART" id="SM00175">
    <property type="entry name" value="RAB"/>
    <property type="match status" value="1"/>
</dbReference>
<dbReference type="PRINTS" id="PR00449">
    <property type="entry name" value="RASTRNSFRMNG"/>
</dbReference>
<dbReference type="PROSITE" id="PS51419">
    <property type="entry name" value="RAB"/>
    <property type="match status" value="1"/>
</dbReference>
<evidence type="ECO:0000313" key="5">
    <source>
        <dbReference type="Proteomes" id="UP000623467"/>
    </source>
</evidence>
<evidence type="ECO:0000256" key="1">
    <source>
        <dbReference type="ARBA" id="ARBA00004342"/>
    </source>
</evidence>
<dbReference type="InterPro" id="IPR001806">
    <property type="entry name" value="Small_GTPase"/>
</dbReference>
<comment type="caution">
    <text evidence="4">The sequence shown here is derived from an EMBL/GenBank/DDBJ whole genome shotgun (WGS) entry which is preliminary data.</text>
</comment>
<comment type="subcellular location">
    <subcellularLocation>
        <location evidence="1">Cell membrane</location>
        <topology evidence="1">Lipid-anchor</topology>
        <orientation evidence="1">Cytoplasmic side</orientation>
    </subcellularLocation>
</comment>
<protein>
    <submittedName>
        <fullName evidence="4">GTP-binding protein rhb1</fullName>
    </submittedName>
</protein>
<dbReference type="Gene3D" id="3.40.50.300">
    <property type="entry name" value="P-loop containing nucleotide triphosphate hydrolases"/>
    <property type="match status" value="1"/>
</dbReference>
<dbReference type="EMBL" id="JACAZH010000004">
    <property type="protein sequence ID" value="KAF7370321.1"/>
    <property type="molecule type" value="Genomic_DNA"/>
</dbReference>
<dbReference type="SMART" id="SM00174">
    <property type="entry name" value="RHO"/>
    <property type="match status" value="1"/>
</dbReference>
<evidence type="ECO:0000313" key="4">
    <source>
        <dbReference type="EMBL" id="KAF7370321.1"/>
    </source>
</evidence>
<keyword evidence="5" id="KW-1185">Reference proteome</keyword>
<dbReference type="GO" id="GO:0007165">
    <property type="term" value="P:signal transduction"/>
    <property type="evidence" value="ECO:0007669"/>
    <property type="project" value="InterPro"/>
</dbReference>
<dbReference type="GO" id="GO:0005525">
    <property type="term" value="F:GTP binding"/>
    <property type="evidence" value="ECO:0007669"/>
    <property type="project" value="UniProtKB-KW"/>
</dbReference>
<keyword evidence="2" id="KW-0547">Nucleotide-binding</keyword>
<proteinExistence type="predicted"/>
<name>A0A8H6Z4Q9_9AGAR</name>
<dbReference type="SMART" id="SM00173">
    <property type="entry name" value="RAS"/>
    <property type="match status" value="1"/>
</dbReference>
<accession>A0A8H6Z4Q9</accession>
<sequence length="209" mass="23379">MRSPVTLNTRKIVVLGSRSVGKSSLVKQLTDGNFSELYYPTTDTTVSKTIMYNGIEYPCEIIDTAGQDEFSQLKSQHAIGIHGYVLVYSITSRASFNMIQIIYDKILNYSGLSEIAAIIVGSKADLNMDRQVDSKDGQELALRNKTAWIEASALRNENVGELRFYFVQEFNSRDDLRQLAKAFELCLAEIEKGNAPPPPSPRKPSCRIM</sequence>
<dbReference type="InterPro" id="IPR005225">
    <property type="entry name" value="Small_GTP-bd"/>
</dbReference>
<gene>
    <name evidence="4" type="ORF">MSAN_00663500</name>
</gene>